<feature type="binding site" evidence="8">
    <location>
        <begin position="14"/>
        <end position="19"/>
    </location>
    <ligand>
        <name>ATP</name>
        <dbReference type="ChEBI" id="CHEBI:30616"/>
    </ligand>
</feature>
<keyword evidence="7 8" id="KW-0173">Coenzyme A biosynthesis</keyword>
<dbReference type="GO" id="GO:0004140">
    <property type="term" value="F:dephospho-CoA kinase activity"/>
    <property type="evidence" value="ECO:0007669"/>
    <property type="project" value="UniProtKB-UniRule"/>
</dbReference>
<proteinExistence type="inferred from homology"/>
<comment type="similarity">
    <text evidence="1 8">Belongs to the CoaE family.</text>
</comment>
<dbReference type="GO" id="GO:0005524">
    <property type="term" value="F:ATP binding"/>
    <property type="evidence" value="ECO:0007669"/>
    <property type="project" value="UniProtKB-UniRule"/>
</dbReference>
<evidence type="ECO:0000256" key="5">
    <source>
        <dbReference type="ARBA" id="ARBA00022777"/>
    </source>
</evidence>
<dbReference type="Pfam" id="PF01121">
    <property type="entry name" value="CoaE"/>
    <property type="match status" value="1"/>
</dbReference>
<evidence type="ECO:0000256" key="4">
    <source>
        <dbReference type="ARBA" id="ARBA00022741"/>
    </source>
</evidence>
<keyword evidence="5 8" id="KW-0418">Kinase</keyword>
<dbReference type="CDD" id="cd02022">
    <property type="entry name" value="DPCK"/>
    <property type="match status" value="1"/>
</dbReference>
<organism evidence="10 11">
    <name type="scientific">Alkaliphilus metalliredigens (strain QYMF)</name>
    <dbReference type="NCBI Taxonomy" id="293826"/>
    <lineage>
        <taxon>Bacteria</taxon>
        <taxon>Bacillati</taxon>
        <taxon>Bacillota</taxon>
        <taxon>Clostridia</taxon>
        <taxon>Peptostreptococcales</taxon>
        <taxon>Natronincolaceae</taxon>
        <taxon>Alkaliphilus</taxon>
    </lineage>
</organism>
<dbReference type="UniPathway" id="UPA00241">
    <property type="reaction ID" value="UER00356"/>
</dbReference>
<dbReference type="HOGENOM" id="CLU_057180_0_0_9"/>
<evidence type="ECO:0000256" key="6">
    <source>
        <dbReference type="ARBA" id="ARBA00022840"/>
    </source>
</evidence>
<dbReference type="FunFam" id="3.40.50.300:FF:000991">
    <property type="entry name" value="Dephospho-CoA kinase"/>
    <property type="match status" value="1"/>
</dbReference>
<comment type="pathway">
    <text evidence="8">Cofactor biosynthesis; coenzyme A biosynthesis; CoA from (R)-pantothenate: step 5/5.</text>
</comment>
<dbReference type="InterPro" id="IPR027417">
    <property type="entry name" value="P-loop_NTPase"/>
</dbReference>
<evidence type="ECO:0000256" key="2">
    <source>
        <dbReference type="ARBA" id="ARBA00022490"/>
    </source>
</evidence>
<evidence type="ECO:0000256" key="1">
    <source>
        <dbReference type="ARBA" id="ARBA00009018"/>
    </source>
</evidence>
<evidence type="ECO:0000256" key="3">
    <source>
        <dbReference type="ARBA" id="ARBA00022679"/>
    </source>
</evidence>
<name>A6TSU5_ALKMQ</name>
<evidence type="ECO:0000313" key="11">
    <source>
        <dbReference type="Proteomes" id="UP000001572"/>
    </source>
</evidence>
<comment type="catalytic activity">
    <reaction evidence="8">
        <text>3'-dephospho-CoA + ATP = ADP + CoA + H(+)</text>
        <dbReference type="Rhea" id="RHEA:18245"/>
        <dbReference type="ChEBI" id="CHEBI:15378"/>
        <dbReference type="ChEBI" id="CHEBI:30616"/>
        <dbReference type="ChEBI" id="CHEBI:57287"/>
        <dbReference type="ChEBI" id="CHEBI:57328"/>
        <dbReference type="ChEBI" id="CHEBI:456216"/>
        <dbReference type="EC" id="2.7.1.24"/>
    </reaction>
</comment>
<evidence type="ECO:0000313" key="10">
    <source>
        <dbReference type="EMBL" id="ABR49263.1"/>
    </source>
</evidence>
<evidence type="ECO:0000256" key="8">
    <source>
        <dbReference type="HAMAP-Rule" id="MF_00376"/>
    </source>
</evidence>
<dbReference type="HAMAP" id="MF_00376">
    <property type="entry name" value="Dephospho_CoA_kinase"/>
    <property type="match status" value="1"/>
</dbReference>
<dbReference type="KEGG" id="amt:Amet_3124"/>
<dbReference type="SUPFAM" id="SSF52540">
    <property type="entry name" value="P-loop containing nucleoside triphosphate hydrolases"/>
    <property type="match status" value="1"/>
</dbReference>
<dbReference type="InterPro" id="IPR001977">
    <property type="entry name" value="Depp_CoAkinase"/>
</dbReference>
<dbReference type="Gene3D" id="3.40.50.300">
    <property type="entry name" value="P-loop containing nucleotide triphosphate hydrolases"/>
    <property type="match status" value="1"/>
</dbReference>
<dbReference type="PANTHER" id="PTHR10695:SF46">
    <property type="entry name" value="BIFUNCTIONAL COENZYME A SYNTHASE-RELATED"/>
    <property type="match status" value="1"/>
</dbReference>
<evidence type="ECO:0000256" key="9">
    <source>
        <dbReference type="NCBIfam" id="TIGR00152"/>
    </source>
</evidence>
<evidence type="ECO:0000256" key="7">
    <source>
        <dbReference type="ARBA" id="ARBA00022993"/>
    </source>
</evidence>
<keyword evidence="3 8" id="KW-0808">Transferase</keyword>
<dbReference type="GO" id="GO:0015937">
    <property type="term" value="P:coenzyme A biosynthetic process"/>
    <property type="evidence" value="ECO:0007669"/>
    <property type="project" value="UniProtKB-UniRule"/>
</dbReference>
<dbReference type="NCBIfam" id="TIGR00152">
    <property type="entry name" value="dephospho-CoA kinase"/>
    <property type="match status" value="1"/>
</dbReference>
<comment type="function">
    <text evidence="8">Catalyzes the phosphorylation of the 3'-hydroxyl group of dephosphocoenzyme A to form coenzyme A.</text>
</comment>
<dbReference type="eggNOG" id="COG0237">
    <property type="taxonomic scope" value="Bacteria"/>
</dbReference>
<protein>
    <recommendedName>
        <fullName evidence="8 9">Dephospho-CoA kinase</fullName>
        <ecNumber evidence="8 9">2.7.1.24</ecNumber>
    </recommendedName>
    <alternativeName>
        <fullName evidence="8">Dephosphocoenzyme A kinase</fullName>
    </alternativeName>
</protein>
<keyword evidence="2 8" id="KW-0963">Cytoplasm</keyword>
<comment type="subcellular location">
    <subcellularLocation>
        <location evidence="8">Cytoplasm</location>
    </subcellularLocation>
</comment>
<keyword evidence="6 8" id="KW-0067">ATP-binding</keyword>
<accession>A6TSU5</accession>
<dbReference type="AlphaFoldDB" id="A6TSU5"/>
<keyword evidence="11" id="KW-1185">Reference proteome</keyword>
<dbReference type="EMBL" id="CP000724">
    <property type="protein sequence ID" value="ABR49263.1"/>
    <property type="molecule type" value="Genomic_DNA"/>
</dbReference>
<sequence>MSMKKIIGLTGGIATGKSTVSQILKNLGAIIIDADTVARQVAEKGEPVLQEIQRVFGTEMILKDGTLDRKKLGALVFNNHQAMQQLNEMIHPKIIEEIKKALNWYKNNRKNYVIIIDAALLIELRLTEMVDEVWVVAVSKEIQKKRLMKRNDLTEGAAINRIEMQMSIEEKMTHADQVIDNSGNQDDLKKQVKVLWDQMK</sequence>
<dbReference type="PANTHER" id="PTHR10695">
    <property type="entry name" value="DEPHOSPHO-COA KINASE-RELATED"/>
    <property type="match status" value="1"/>
</dbReference>
<dbReference type="STRING" id="293826.Amet_3124"/>
<dbReference type="EC" id="2.7.1.24" evidence="8 9"/>
<reference evidence="11" key="1">
    <citation type="journal article" date="2016" name="Genome Announc.">
        <title>Complete genome sequence of Alkaliphilus metalliredigens strain QYMF, an alkaliphilic and metal-reducing bacterium isolated from borax-contaminated leachate ponds.</title>
        <authorList>
            <person name="Hwang C."/>
            <person name="Copeland A."/>
            <person name="Lucas S."/>
            <person name="Lapidus A."/>
            <person name="Barry K."/>
            <person name="Detter J.C."/>
            <person name="Glavina Del Rio T."/>
            <person name="Hammon N."/>
            <person name="Israni S."/>
            <person name="Dalin E."/>
            <person name="Tice H."/>
            <person name="Pitluck S."/>
            <person name="Chertkov O."/>
            <person name="Brettin T."/>
            <person name="Bruce D."/>
            <person name="Han C."/>
            <person name="Schmutz J."/>
            <person name="Larimer F."/>
            <person name="Land M.L."/>
            <person name="Hauser L."/>
            <person name="Kyrpides N."/>
            <person name="Mikhailova N."/>
            <person name="Ye Q."/>
            <person name="Zhou J."/>
            <person name="Richardson P."/>
            <person name="Fields M.W."/>
        </authorList>
    </citation>
    <scope>NUCLEOTIDE SEQUENCE [LARGE SCALE GENOMIC DNA]</scope>
    <source>
        <strain evidence="11">QYMF</strain>
    </source>
</reference>
<dbReference type="Proteomes" id="UP000001572">
    <property type="component" value="Chromosome"/>
</dbReference>
<dbReference type="PROSITE" id="PS51219">
    <property type="entry name" value="DPCK"/>
    <property type="match status" value="1"/>
</dbReference>
<keyword evidence="4 8" id="KW-0547">Nucleotide-binding</keyword>
<dbReference type="GO" id="GO:0005737">
    <property type="term" value="C:cytoplasm"/>
    <property type="evidence" value="ECO:0007669"/>
    <property type="project" value="UniProtKB-SubCell"/>
</dbReference>
<gene>
    <name evidence="8" type="primary">coaE</name>
    <name evidence="10" type="ordered locus">Amet_3124</name>
</gene>